<dbReference type="EMBL" id="CP025958">
    <property type="protein sequence ID" value="AWM36700.1"/>
    <property type="molecule type" value="Genomic_DNA"/>
</dbReference>
<accession>A0A2Z3H6V2</accession>
<name>A0A2Z3H6V2_9BACT</name>
<organism evidence="2 3">
    <name type="scientific">Gemmata obscuriglobus</name>
    <dbReference type="NCBI Taxonomy" id="114"/>
    <lineage>
        <taxon>Bacteria</taxon>
        <taxon>Pseudomonadati</taxon>
        <taxon>Planctomycetota</taxon>
        <taxon>Planctomycetia</taxon>
        <taxon>Gemmatales</taxon>
        <taxon>Gemmataceae</taxon>
        <taxon>Gemmata</taxon>
    </lineage>
</organism>
<dbReference type="KEGG" id="gog:C1280_06480"/>
<dbReference type="InterPro" id="IPR050312">
    <property type="entry name" value="IolE/XylAMocC-like"/>
</dbReference>
<dbReference type="SUPFAM" id="SSF51658">
    <property type="entry name" value="Xylose isomerase-like"/>
    <property type="match status" value="1"/>
</dbReference>
<dbReference type="InterPro" id="IPR013022">
    <property type="entry name" value="Xyl_isomerase-like_TIM-brl"/>
</dbReference>
<evidence type="ECO:0000313" key="2">
    <source>
        <dbReference type="EMBL" id="AWM36700.1"/>
    </source>
</evidence>
<dbReference type="Pfam" id="PF01261">
    <property type="entry name" value="AP_endonuc_2"/>
    <property type="match status" value="1"/>
</dbReference>
<dbReference type="PANTHER" id="PTHR12110:SF21">
    <property type="entry name" value="XYLOSE ISOMERASE-LIKE TIM BARREL DOMAIN-CONTAINING PROTEIN"/>
    <property type="match status" value="1"/>
</dbReference>
<gene>
    <name evidence="2" type="ORF">C1280_06480</name>
</gene>
<feature type="domain" description="Xylose isomerase-like TIM barrel" evidence="1">
    <location>
        <begin position="20"/>
        <end position="268"/>
    </location>
</feature>
<evidence type="ECO:0000313" key="3">
    <source>
        <dbReference type="Proteomes" id="UP000245802"/>
    </source>
</evidence>
<dbReference type="OrthoDB" id="9779184at2"/>
<dbReference type="InterPro" id="IPR036237">
    <property type="entry name" value="Xyl_isomerase-like_sf"/>
</dbReference>
<dbReference type="PANTHER" id="PTHR12110">
    <property type="entry name" value="HYDROXYPYRUVATE ISOMERASE"/>
    <property type="match status" value="1"/>
</dbReference>
<evidence type="ECO:0000259" key="1">
    <source>
        <dbReference type="Pfam" id="PF01261"/>
    </source>
</evidence>
<proteinExistence type="predicted"/>
<dbReference type="RefSeq" id="WP_010034800.1">
    <property type="nucleotide sequence ID" value="NZ_CP025958.1"/>
</dbReference>
<sequence length="270" mass="29843">MKYAICNETFEGWDHARVCARVAELGYTGLEVAPFTLAPLVTEVSAGRRTELRRHAEAAGVQIIGLHWLLAKTEGFHLTSSDAAVRKRTGEYLAELAYAAADLGGDILVLGSPFQRNLPDGMSHAQGEEYALDTLRHCLPALERSRVYLCLEPLTPAETNFMTSAAQGVALAKQLAHPFVKLHLDVKAMSAEVAPPPDVIRANRDWMYHFHANDPNKRGPGFGPTDFKPIFQALKDVDYTGWVSVEVFDYSPDPDTIARESIRYMRECAG</sequence>
<protein>
    <submittedName>
        <fullName evidence="2">D-tagatose 3-epimerase</fullName>
    </submittedName>
</protein>
<dbReference type="Proteomes" id="UP000245802">
    <property type="component" value="Chromosome"/>
</dbReference>
<dbReference type="AlphaFoldDB" id="A0A2Z3H6V2"/>
<dbReference type="Gene3D" id="3.20.20.150">
    <property type="entry name" value="Divalent-metal-dependent TIM barrel enzymes"/>
    <property type="match status" value="1"/>
</dbReference>
<reference evidence="2 3" key="1">
    <citation type="submission" date="2018-01" db="EMBL/GenBank/DDBJ databases">
        <title>G. obscuriglobus.</title>
        <authorList>
            <person name="Franke J."/>
            <person name="Blomberg W."/>
            <person name="Selmecki A."/>
        </authorList>
    </citation>
    <scope>NUCLEOTIDE SEQUENCE [LARGE SCALE GENOMIC DNA]</scope>
    <source>
        <strain evidence="2 3">DSM 5831</strain>
    </source>
</reference>
<keyword evidence="3" id="KW-1185">Reference proteome</keyword>